<accession>G0S8R8</accession>
<dbReference type="GeneID" id="18258048"/>
<protein>
    <submittedName>
        <fullName evidence="1">Uncharacterized protein</fullName>
    </submittedName>
</protein>
<dbReference type="HOGENOM" id="CLU_1906510_0_0_1"/>
<dbReference type="Proteomes" id="UP000008066">
    <property type="component" value="Unassembled WGS sequence"/>
</dbReference>
<keyword evidence="2" id="KW-1185">Reference proteome</keyword>
<dbReference type="RefSeq" id="XP_006694420.1">
    <property type="nucleotide sequence ID" value="XM_006694357.1"/>
</dbReference>
<sequence length="133" mass="14022">MARLTALLIPPLVRKKPSAEPTKTSNLSLIISMSSGAYHGPPWLVMYGATKDSNRSFGIGLGLKLAQDPSTAYIDSLVAVPGEVLSRGNCRGVPSHTPRRDEYGRNVVRKAGLAPPAAGARYTLIGGIASNTH</sequence>
<dbReference type="OrthoDB" id="47007at2759"/>
<dbReference type="AlphaFoldDB" id="G0S8R8"/>
<proteinExistence type="predicted"/>
<gene>
    <name evidence="1" type="ORF">CTHT_0040100</name>
</gene>
<organism evidence="2">
    <name type="scientific">Chaetomium thermophilum (strain DSM 1495 / CBS 144.50 / IMI 039719)</name>
    <name type="common">Thermochaetoides thermophila</name>
    <dbReference type="NCBI Taxonomy" id="759272"/>
    <lineage>
        <taxon>Eukaryota</taxon>
        <taxon>Fungi</taxon>
        <taxon>Dikarya</taxon>
        <taxon>Ascomycota</taxon>
        <taxon>Pezizomycotina</taxon>
        <taxon>Sordariomycetes</taxon>
        <taxon>Sordariomycetidae</taxon>
        <taxon>Sordariales</taxon>
        <taxon>Chaetomiaceae</taxon>
        <taxon>Thermochaetoides</taxon>
    </lineage>
</organism>
<dbReference type="STRING" id="759272.G0S8R8"/>
<name>G0S8R8_CHATD</name>
<dbReference type="eggNOG" id="KOG1014">
    <property type="taxonomic scope" value="Eukaryota"/>
</dbReference>
<dbReference type="EMBL" id="GL988042">
    <property type="protein sequence ID" value="EGS20271.1"/>
    <property type="molecule type" value="Genomic_DNA"/>
</dbReference>
<evidence type="ECO:0000313" key="1">
    <source>
        <dbReference type="EMBL" id="EGS20271.1"/>
    </source>
</evidence>
<evidence type="ECO:0000313" key="2">
    <source>
        <dbReference type="Proteomes" id="UP000008066"/>
    </source>
</evidence>
<dbReference type="KEGG" id="cthr:CTHT_0040100"/>
<reference evidence="1 2" key="1">
    <citation type="journal article" date="2011" name="Cell">
        <title>Insight into structure and assembly of the nuclear pore complex by utilizing the genome of a eukaryotic thermophile.</title>
        <authorList>
            <person name="Amlacher S."/>
            <person name="Sarges P."/>
            <person name="Flemming D."/>
            <person name="van Noort V."/>
            <person name="Kunze R."/>
            <person name="Devos D.P."/>
            <person name="Arumugam M."/>
            <person name="Bork P."/>
            <person name="Hurt E."/>
        </authorList>
    </citation>
    <scope>NUCLEOTIDE SEQUENCE [LARGE SCALE GENOMIC DNA]</scope>
    <source>
        <strain evidence="2">DSM 1495 / CBS 144.50 / IMI 039719</strain>
    </source>
</reference>